<gene>
    <name evidence="8" type="ORF">JFL75_15155</name>
</gene>
<keyword evidence="5 6" id="KW-0472">Membrane</keyword>
<feature type="transmembrane region" description="Helical" evidence="6">
    <location>
        <begin position="371"/>
        <end position="392"/>
    </location>
</feature>
<feature type="transmembrane region" description="Helical" evidence="6">
    <location>
        <begin position="296"/>
        <end position="315"/>
    </location>
</feature>
<proteinExistence type="predicted"/>
<sequence>MEAVHVGILSIIPPVIAIALALITKEVVFSLLLGIMSGTIIYSIAAGMGFVGIFSVTADLMISKVSDNASMVIFLAMLGALVAVITRAGGSRAYGNWASRKLKTRRSAAAATGLLGILIFVDDYFNCLTVGTVMKPVTDRHHLSREKLAFIIDATAAPVCIIAPISSWAASVISYYPGEGTMGGMQAFISSIPMNLYAVLMIFMVFWMALRKNGDFGPMARAQRLAEERGDAHFEDSNTIDNELTKLKVAEKGKVWDLVVPVVFLVIFAVLSMLYYGGYWDGEGKSLFDAFGDTDAGYALSLGGFGALFVAFFLFVPRKLMTFREFFATVTAGVKSMVPALIILALAWTISGVCRDLLSTGPYVAGVVERSNLPVAFIPAIMFVIAAFLSFATGTSWGTFGILIPITVAVCEIVAPHLSVITLSSVLAGSVFGDHCSPISDTTILSSTGAGCDHIAHVETQIPYALTVAAVCFVGYIIAGFTAVLGFGVSVAITTPVSLAMLIAALLVLPKIMPGKPKTA</sequence>
<dbReference type="Pfam" id="PF03553">
    <property type="entry name" value="Na_H_antiporter"/>
    <property type="match status" value="1"/>
</dbReference>
<dbReference type="PANTHER" id="PTHR43478">
    <property type="entry name" value="NA+/H+ ANTIPORTER-RELATED"/>
    <property type="match status" value="1"/>
</dbReference>
<evidence type="ECO:0000256" key="5">
    <source>
        <dbReference type="ARBA" id="ARBA00023136"/>
    </source>
</evidence>
<dbReference type="InterPro" id="IPR018461">
    <property type="entry name" value="Na/H_Antiport_NhaC-like_C"/>
</dbReference>
<feature type="transmembrane region" description="Helical" evidence="6">
    <location>
        <begin position="150"/>
        <end position="176"/>
    </location>
</feature>
<dbReference type="GO" id="GO:0005886">
    <property type="term" value="C:plasma membrane"/>
    <property type="evidence" value="ECO:0007669"/>
    <property type="project" value="UniProtKB-SubCell"/>
</dbReference>
<feature type="domain" description="Na+/H+ antiporter NhaC-like C-terminal" evidence="7">
    <location>
        <begin position="184"/>
        <end position="481"/>
    </location>
</feature>
<keyword evidence="9" id="KW-1185">Reference proteome</keyword>
<feature type="transmembrane region" description="Helical" evidence="6">
    <location>
        <begin position="255"/>
        <end position="276"/>
    </location>
</feature>
<feature type="transmembrane region" description="Helical" evidence="6">
    <location>
        <begin position="6"/>
        <end position="24"/>
    </location>
</feature>
<dbReference type="EMBL" id="CP067089">
    <property type="protein sequence ID" value="QQO08260.1"/>
    <property type="molecule type" value="Genomic_DNA"/>
</dbReference>
<protein>
    <submittedName>
        <fullName evidence="8">Na+/H+ antiporter NhaC family protein</fullName>
    </submittedName>
</protein>
<comment type="subcellular location">
    <subcellularLocation>
        <location evidence="1">Cell membrane</location>
        <topology evidence="1">Multi-pass membrane protein</topology>
    </subcellularLocation>
</comment>
<evidence type="ECO:0000256" key="3">
    <source>
        <dbReference type="ARBA" id="ARBA00022692"/>
    </source>
</evidence>
<feature type="transmembrane region" description="Helical" evidence="6">
    <location>
        <begin position="327"/>
        <end position="351"/>
    </location>
</feature>
<evidence type="ECO:0000256" key="1">
    <source>
        <dbReference type="ARBA" id="ARBA00004651"/>
    </source>
</evidence>
<dbReference type="Proteomes" id="UP000595917">
    <property type="component" value="Chromosome"/>
</dbReference>
<dbReference type="RefSeq" id="WP_215625566.1">
    <property type="nucleotide sequence ID" value="NZ_CP067089.2"/>
</dbReference>
<dbReference type="AlphaFoldDB" id="A0A7T7XL15"/>
<dbReference type="KEGG" id="bhc:JFL75_15155"/>
<keyword evidence="4 6" id="KW-1133">Transmembrane helix</keyword>
<feature type="transmembrane region" description="Helical" evidence="6">
    <location>
        <begin position="31"/>
        <end position="57"/>
    </location>
</feature>
<evidence type="ECO:0000313" key="8">
    <source>
        <dbReference type="EMBL" id="QQO08260.1"/>
    </source>
</evidence>
<keyword evidence="2" id="KW-1003">Cell membrane</keyword>
<feature type="transmembrane region" description="Helical" evidence="6">
    <location>
        <begin position="491"/>
        <end position="509"/>
    </location>
</feature>
<accession>A0A7T7XL15</accession>
<keyword evidence="3 6" id="KW-0812">Transmembrane</keyword>
<feature type="transmembrane region" description="Helical" evidence="6">
    <location>
        <begin position="188"/>
        <end position="210"/>
    </location>
</feature>
<dbReference type="PANTHER" id="PTHR43478:SF1">
    <property type="entry name" value="NA+_H+ ANTIPORTER NHAC-LIKE C-TERMINAL DOMAIN-CONTAINING PROTEIN"/>
    <property type="match status" value="1"/>
</dbReference>
<evidence type="ECO:0000256" key="4">
    <source>
        <dbReference type="ARBA" id="ARBA00022989"/>
    </source>
</evidence>
<feature type="transmembrane region" description="Helical" evidence="6">
    <location>
        <begin position="464"/>
        <end position="485"/>
    </location>
</feature>
<evidence type="ECO:0000313" key="9">
    <source>
        <dbReference type="Proteomes" id="UP000595917"/>
    </source>
</evidence>
<organism evidence="8 9">
    <name type="scientific">Breznakiella homolactica</name>
    <dbReference type="NCBI Taxonomy" id="2798577"/>
    <lineage>
        <taxon>Bacteria</taxon>
        <taxon>Pseudomonadati</taxon>
        <taxon>Spirochaetota</taxon>
        <taxon>Spirochaetia</taxon>
        <taxon>Spirochaetales</taxon>
        <taxon>Breznakiellaceae</taxon>
        <taxon>Breznakiella</taxon>
    </lineage>
</organism>
<reference evidence="8" key="1">
    <citation type="submission" date="2021-01" db="EMBL/GenBank/DDBJ databases">
        <title>Description of Breznakiella homolactica.</title>
        <authorList>
            <person name="Song Y."/>
            <person name="Brune A."/>
        </authorList>
    </citation>
    <scope>NUCLEOTIDE SEQUENCE</scope>
    <source>
        <strain evidence="8">RmG30</strain>
    </source>
</reference>
<feature type="transmembrane region" description="Helical" evidence="6">
    <location>
        <begin position="69"/>
        <end position="90"/>
    </location>
</feature>
<name>A0A7T7XL15_9SPIR</name>
<evidence type="ECO:0000256" key="2">
    <source>
        <dbReference type="ARBA" id="ARBA00022475"/>
    </source>
</evidence>
<evidence type="ECO:0000259" key="7">
    <source>
        <dbReference type="Pfam" id="PF03553"/>
    </source>
</evidence>
<evidence type="ECO:0000256" key="6">
    <source>
        <dbReference type="SAM" id="Phobius"/>
    </source>
</evidence>